<dbReference type="InterPro" id="IPR013785">
    <property type="entry name" value="Aldolase_TIM"/>
</dbReference>
<evidence type="ECO:0000259" key="10">
    <source>
        <dbReference type="Pfam" id="PF00724"/>
    </source>
</evidence>
<dbReference type="SUPFAM" id="SSF51395">
    <property type="entry name" value="FMN-linked oxidoreductases"/>
    <property type="match status" value="1"/>
</dbReference>
<evidence type="ECO:0000256" key="3">
    <source>
        <dbReference type="ARBA" id="ARBA00011048"/>
    </source>
</evidence>
<dbReference type="EMBL" id="BAABJM010000006">
    <property type="protein sequence ID" value="GAA5065549.1"/>
    <property type="molecule type" value="Genomic_DNA"/>
</dbReference>
<dbReference type="Gene3D" id="3.40.50.720">
    <property type="entry name" value="NAD(P)-binding Rossmann-like Domain"/>
    <property type="match status" value="1"/>
</dbReference>
<dbReference type="RefSeq" id="WP_345498738.1">
    <property type="nucleotide sequence ID" value="NZ_BAABJM010000006.1"/>
</dbReference>
<dbReference type="InterPro" id="IPR023753">
    <property type="entry name" value="FAD/NAD-binding_dom"/>
</dbReference>
<dbReference type="SUPFAM" id="SSF51905">
    <property type="entry name" value="FAD/NAD(P)-binding domain"/>
    <property type="match status" value="1"/>
</dbReference>
<dbReference type="Pfam" id="PF00724">
    <property type="entry name" value="Oxidored_FMN"/>
    <property type="match status" value="1"/>
</dbReference>
<accession>A0ABP9KTJ2</accession>
<evidence type="ECO:0000313" key="12">
    <source>
        <dbReference type="EMBL" id="GAA5065549.1"/>
    </source>
</evidence>
<sequence length="685" mass="75047">MNAQSSAPSHGGFPALFEPLALGATTLRNRVVMGSMHTGLEDRAWDTHKLAAYFAERARGGVGLIVTGGYAPNRTGWLLPFGAKLTNRNEAYRHRTITAAVHEAGGKIAIQILHAGRYSYMPGSVSASSIKAPINPFRPRALSSKGVENTIDDYVRCASLAEFAGYDGCEIMGGEGYFINQFLAPRTNRRTDKWGGTPENRRRLAVEVVRRIRAKVGREFLLMFRLSMAELVEQGQTFDEIIALAQELEAAGADILNTDIGWHEARVPTIVTSVPRAAFLEFTAKITEQVSIPVCASNRINMPETAEEILTRGAAQLISMARPFLTDPEWVNKAQQRRDDEINTCIACNQACLDHVFQRKTVSCLLNPRAGHETELILAPTRRTKRVAVVGAGPAGLSAAIALAERGHRVELFEADDKIGGQFDIARRIPGKEEFNESIRYFARKLETTRVTVHLNRRVSAQELLDERFDDVVLATGVRPRIPNIPGIDHPMVLSYAELVRDGRPVGKRVAVIGAGGIGYDVSEFLTVEGHPTLKIDEWKQEWGVVADDHSLRGQLIAPEPSPAARDVVLLQRKTTPFGKGLGKTTGWVHRAAVKAKGVEHVGGVNYERIDDDGLHISFGEKRQRPRLIAVDNVIICAGQESVRELEEPLRAAGLTPHLIGGADVAAELDAKRAIDQGTRLAARL</sequence>
<gene>
    <name evidence="12" type="ORF">GCM10023318_52770</name>
</gene>
<keyword evidence="7" id="KW-0560">Oxidoreductase</keyword>
<dbReference type="Pfam" id="PF07992">
    <property type="entry name" value="Pyr_redox_2"/>
    <property type="match status" value="1"/>
</dbReference>
<evidence type="ECO:0000256" key="5">
    <source>
        <dbReference type="ARBA" id="ARBA00022643"/>
    </source>
</evidence>
<evidence type="ECO:0000256" key="7">
    <source>
        <dbReference type="ARBA" id="ARBA00023002"/>
    </source>
</evidence>
<dbReference type="PANTHER" id="PTHR42917:SF2">
    <property type="entry name" value="2,4-DIENOYL-COA REDUCTASE [(2E)-ENOYL-COA-PRODUCING]"/>
    <property type="match status" value="1"/>
</dbReference>
<keyword evidence="9" id="KW-0411">Iron-sulfur</keyword>
<evidence type="ECO:0000256" key="6">
    <source>
        <dbReference type="ARBA" id="ARBA00022723"/>
    </source>
</evidence>
<dbReference type="Proteomes" id="UP001500603">
    <property type="component" value="Unassembled WGS sequence"/>
</dbReference>
<dbReference type="InterPro" id="IPR051793">
    <property type="entry name" value="NADH:flavin_oxidoreductase"/>
</dbReference>
<evidence type="ECO:0000313" key="13">
    <source>
        <dbReference type="Proteomes" id="UP001500603"/>
    </source>
</evidence>
<dbReference type="Gene3D" id="3.20.20.70">
    <property type="entry name" value="Aldolase class I"/>
    <property type="match status" value="1"/>
</dbReference>
<keyword evidence="5" id="KW-0288">FMN</keyword>
<dbReference type="Gene3D" id="3.50.50.60">
    <property type="entry name" value="FAD/NAD(P)-binding domain"/>
    <property type="match status" value="1"/>
</dbReference>
<keyword evidence="13" id="KW-1185">Reference proteome</keyword>
<evidence type="ECO:0000259" key="11">
    <source>
        <dbReference type="Pfam" id="PF07992"/>
    </source>
</evidence>
<evidence type="ECO:0000256" key="2">
    <source>
        <dbReference type="ARBA" id="ARBA00001966"/>
    </source>
</evidence>
<evidence type="ECO:0000256" key="8">
    <source>
        <dbReference type="ARBA" id="ARBA00023004"/>
    </source>
</evidence>
<comment type="caution">
    <text evidence="12">The sequence shown here is derived from an EMBL/GenBank/DDBJ whole genome shotgun (WGS) entry which is preliminary data.</text>
</comment>
<feature type="domain" description="NADH:flavin oxidoreductase/NADH oxidase N-terminal" evidence="10">
    <location>
        <begin position="16"/>
        <end position="341"/>
    </location>
</feature>
<evidence type="ECO:0000256" key="9">
    <source>
        <dbReference type="ARBA" id="ARBA00023014"/>
    </source>
</evidence>
<proteinExistence type="inferred from homology"/>
<dbReference type="InterPro" id="IPR036188">
    <property type="entry name" value="FAD/NAD-bd_sf"/>
</dbReference>
<comment type="cofactor">
    <cofactor evidence="2">
        <name>[4Fe-4S] cluster</name>
        <dbReference type="ChEBI" id="CHEBI:49883"/>
    </cofactor>
</comment>
<dbReference type="PRINTS" id="PR00368">
    <property type="entry name" value="FADPNR"/>
</dbReference>
<comment type="cofactor">
    <cofactor evidence="1">
        <name>FMN</name>
        <dbReference type="ChEBI" id="CHEBI:58210"/>
    </cofactor>
</comment>
<evidence type="ECO:0000256" key="4">
    <source>
        <dbReference type="ARBA" id="ARBA00022630"/>
    </source>
</evidence>
<protein>
    <submittedName>
        <fullName evidence="12">NADPH-dependent 2,4-dienoyl-CoA reductase</fullName>
    </submittedName>
</protein>
<name>A0ABP9KTJ2_9NOCA</name>
<keyword evidence="6" id="KW-0479">Metal-binding</keyword>
<evidence type="ECO:0000256" key="1">
    <source>
        <dbReference type="ARBA" id="ARBA00001917"/>
    </source>
</evidence>
<comment type="similarity">
    <text evidence="3">In the N-terminal section; belongs to the NADH:flavin oxidoreductase/NADH oxidase family.</text>
</comment>
<reference evidence="13" key="1">
    <citation type="journal article" date="2019" name="Int. J. Syst. Evol. Microbiol.">
        <title>The Global Catalogue of Microorganisms (GCM) 10K type strain sequencing project: providing services to taxonomists for standard genome sequencing and annotation.</title>
        <authorList>
            <consortium name="The Broad Institute Genomics Platform"/>
            <consortium name="The Broad Institute Genome Sequencing Center for Infectious Disease"/>
            <person name="Wu L."/>
            <person name="Ma J."/>
        </authorList>
    </citation>
    <scope>NUCLEOTIDE SEQUENCE [LARGE SCALE GENOMIC DNA]</scope>
    <source>
        <strain evidence="13">JCM 18298</strain>
    </source>
</reference>
<dbReference type="CDD" id="cd02930">
    <property type="entry name" value="DCR_FMN"/>
    <property type="match status" value="1"/>
</dbReference>
<feature type="domain" description="FAD/NAD(P)-binding" evidence="11">
    <location>
        <begin position="386"/>
        <end position="655"/>
    </location>
</feature>
<dbReference type="PRINTS" id="PR00469">
    <property type="entry name" value="PNDRDTASEII"/>
</dbReference>
<dbReference type="InterPro" id="IPR001155">
    <property type="entry name" value="OxRdtase_FMN_N"/>
</dbReference>
<dbReference type="SUPFAM" id="SSF51971">
    <property type="entry name" value="Nucleotide-binding domain"/>
    <property type="match status" value="1"/>
</dbReference>
<dbReference type="PANTHER" id="PTHR42917">
    <property type="entry name" value="2,4-DIENOYL-COA REDUCTASE"/>
    <property type="match status" value="1"/>
</dbReference>
<organism evidence="12 13">
    <name type="scientific">Nocardia callitridis</name>
    <dbReference type="NCBI Taxonomy" id="648753"/>
    <lineage>
        <taxon>Bacteria</taxon>
        <taxon>Bacillati</taxon>
        <taxon>Actinomycetota</taxon>
        <taxon>Actinomycetes</taxon>
        <taxon>Mycobacteriales</taxon>
        <taxon>Nocardiaceae</taxon>
        <taxon>Nocardia</taxon>
    </lineage>
</organism>
<keyword evidence="4" id="KW-0285">Flavoprotein</keyword>
<keyword evidence="8" id="KW-0408">Iron</keyword>